<feature type="transmembrane region" description="Helical" evidence="1">
    <location>
        <begin position="40"/>
        <end position="61"/>
    </location>
</feature>
<organism evidence="2 3">
    <name type="scientific">Candidatus Chloroploca mongolica</name>
    <dbReference type="NCBI Taxonomy" id="2528176"/>
    <lineage>
        <taxon>Bacteria</taxon>
        <taxon>Bacillati</taxon>
        <taxon>Chloroflexota</taxon>
        <taxon>Chloroflexia</taxon>
        <taxon>Chloroflexales</taxon>
        <taxon>Chloroflexineae</taxon>
        <taxon>Oscillochloridaceae</taxon>
        <taxon>Candidatus Chloroploca</taxon>
    </lineage>
</organism>
<gene>
    <name evidence="2" type="ORF">EYB53_022615</name>
</gene>
<sequence length="102" mass="10861">MPMLSILAFASSFCCAAGLSYGLLSRQNYDLTFSYISRGAVLGLLTHLVIALGYGLVAYLLPLVEKDSWFGVIMLWHAVIGILFGVVGGIVGGIIASSYRSL</sequence>
<dbReference type="EMBL" id="SIJK02000073">
    <property type="protein sequence ID" value="MBP1468523.1"/>
    <property type="molecule type" value="Genomic_DNA"/>
</dbReference>
<name>A0ABS4DGG4_9CHLR</name>
<feature type="transmembrane region" description="Helical" evidence="1">
    <location>
        <begin position="73"/>
        <end position="96"/>
    </location>
</feature>
<proteinExistence type="predicted"/>
<evidence type="ECO:0000313" key="2">
    <source>
        <dbReference type="EMBL" id="MBP1468523.1"/>
    </source>
</evidence>
<keyword evidence="1" id="KW-0472">Membrane</keyword>
<keyword evidence="3" id="KW-1185">Reference proteome</keyword>
<keyword evidence="1" id="KW-0812">Transmembrane</keyword>
<evidence type="ECO:0000313" key="3">
    <source>
        <dbReference type="Proteomes" id="UP001193081"/>
    </source>
</evidence>
<accession>A0ABS4DGG4</accession>
<comment type="caution">
    <text evidence="2">The sequence shown here is derived from an EMBL/GenBank/DDBJ whole genome shotgun (WGS) entry which is preliminary data.</text>
</comment>
<reference evidence="2 3" key="1">
    <citation type="submission" date="2021-03" db="EMBL/GenBank/DDBJ databases">
        <authorList>
            <person name="Grouzdev D.S."/>
        </authorList>
    </citation>
    <scope>NUCLEOTIDE SEQUENCE [LARGE SCALE GENOMIC DNA]</scope>
    <source>
        <strain evidence="2 3">M50-1</strain>
    </source>
</reference>
<dbReference type="Proteomes" id="UP001193081">
    <property type="component" value="Unassembled WGS sequence"/>
</dbReference>
<protein>
    <submittedName>
        <fullName evidence="2">Uncharacterized protein</fullName>
    </submittedName>
</protein>
<keyword evidence="1" id="KW-1133">Transmembrane helix</keyword>
<evidence type="ECO:0000256" key="1">
    <source>
        <dbReference type="SAM" id="Phobius"/>
    </source>
</evidence>
<dbReference type="RefSeq" id="WP_135481372.1">
    <property type="nucleotide sequence ID" value="NZ_SIJK02000073.1"/>
</dbReference>